<proteinExistence type="predicted"/>
<dbReference type="EMBL" id="JAAXYO010000133">
    <property type="protein sequence ID" value="MBU2788328.1"/>
    <property type="molecule type" value="Genomic_DNA"/>
</dbReference>
<keyword evidence="1" id="KW-0175">Coiled coil</keyword>
<feature type="coiled-coil region" evidence="1">
    <location>
        <begin position="41"/>
        <end position="68"/>
    </location>
</feature>
<organism evidence="2 3">
    <name type="scientific">Igneacidithiobacillus copahuensis</name>
    <dbReference type="NCBI Taxonomy" id="2724909"/>
    <lineage>
        <taxon>Bacteria</taxon>
        <taxon>Pseudomonadati</taxon>
        <taxon>Pseudomonadota</taxon>
        <taxon>Acidithiobacillia</taxon>
        <taxon>Acidithiobacillales</taxon>
        <taxon>Acidithiobacillaceae</taxon>
        <taxon>Igneacidithiobacillus</taxon>
    </lineage>
</organism>
<reference evidence="2" key="1">
    <citation type="journal article" date="2021" name="ISME J.">
        <title>Genomic evolution of the class Acidithiobacillia: deep-branching Proteobacteria living in extreme acidic conditions.</title>
        <authorList>
            <person name="Moya-Beltran A."/>
            <person name="Beard S."/>
            <person name="Rojas-Villalobos C."/>
            <person name="Issotta F."/>
            <person name="Gallardo Y."/>
            <person name="Ulloa R."/>
            <person name="Giaveno A."/>
            <person name="Degli Esposti M."/>
            <person name="Johnson D.B."/>
            <person name="Quatrini R."/>
        </authorList>
    </citation>
    <scope>NUCLEOTIDE SEQUENCE</scope>
    <source>
        <strain evidence="2">VAN18-1</strain>
    </source>
</reference>
<evidence type="ECO:0000313" key="2">
    <source>
        <dbReference type="EMBL" id="MBU2788328.1"/>
    </source>
</evidence>
<dbReference type="AlphaFoldDB" id="A0AAE3CJZ2"/>
<accession>A0AAE3CJZ2</accession>
<dbReference type="PANTHER" id="PTHR38765:SF1">
    <property type="entry name" value="DUF484 DOMAIN-CONTAINING PROTEIN"/>
    <property type="match status" value="1"/>
</dbReference>
<evidence type="ECO:0000313" key="3">
    <source>
        <dbReference type="Proteomes" id="UP001197378"/>
    </source>
</evidence>
<dbReference type="Proteomes" id="UP001197378">
    <property type="component" value="Unassembled WGS sequence"/>
</dbReference>
<sequence>MQDEAAAQCRAYLQAHPEFLLQAPDLLQELTLPHLGVGSASSLLERQVQRLRDERDQLQHYVDTLLRQAQRQTELGRHLGRLAVELLLAQSPDACVTALRRSLEEDFAVESFVMLTGPQSCLPDTITLEESDWQRLADDREAQAGVQLEEGELRRYFPAAASLPASLASIRVRGADCSALILLASADPERYGADMATDLLEQISRLFSAALQRCAGSDRDA</sequence>
<dbReference type="InterPro" id="IPR029016">
    <property type="entry name" value="GAF-like_dom_sf"/>
</dbReference>
<dbReference type="Pfam" id="PF04340">
    <property type="entry name" value="DUF484"/>
    <property type="match status" value="1"/>
</dbReference>
<dbReference type="PANTHER" id="PTHR38765">
    <property type="entry name" value="DUF484 DOMAIN-CONTAINING PROTEIN"/>
    <property type="match status" value="1"/>
</dbReference>
<protein>
    <submittedName>
        <fullName evidence="2">DUF484 family protein</fullName>
    </submittedName>
</protein>
<gene>
    <name evidence="2" type="ORF">HFQ13_08945</name>
</gene>
<dbReference type="InterPro" id="IPR007435">
    <property type="entry name" value="DUF484"/>
</dbReference>
<dbReference type="RefSeq" id="WP_215871365.1">
    <property type="nucleotide sequence ID" value="NZ_JAAXYO010000133.1"/>
</dbReference>
<comment type="caution">
    <text evidence="2">The sequence shown here is derived from an EMBL/GenBank/DDBJ whole genome shotgun (WGS) entry which is preliminary data.</text>
</comment>
<keyword evidence="3" id="KW-1185">Reference proteome</keyword>
<name>A0AAE3CJZ2_9PROT</name>
<evidence type="ECO:0000256" key="1">
    <source>
        <dbReference type="SAM" id="Coils"/>
    </source>
</evidence>
<dbReference type="Gene3D" id="3.30.450.40">
    <property type="match status" value="1"/>
</dbReference>